<dbReference type="EMBL" id="JACBXS010000001">
    <property type="protein sequence ID" value="NYS23491.1"/>
    <property type="molecule type" value="Genomic_DNA"/>
</dbReference>
<keyword evidence="4" id="KW-1185">Reference proteome</keyword>
<evidence type="ECO:0000313" key="3">
    <source>
        <dbReference type="EMBL" id="NYS23491.1"/>
    </source>
</evidence>
<dbReference type="InterPro" id="IPR036844">
    <property type="entry name" value="Hint_dom_sf"/>
</dbReference>
<sequence length="235" mass="24443">MTGVLTEIARRRPVTGITDRGDVWPIGDGLRHGVPPHLRPAAGLVAGTRVSTEFGWRAVETLRPGDRVLTFDEGLQGVVSVTMNPASPQGGTPKLIHVPKGALGNRAPLHVLPSQRLLIDTGLAEGLIGDPFVLVTAQALVGYKGISAAPGSALAVKLRFARALLVFAEGAAVLHCPATPDSAAATDPDRPGYRQLSPQHEAQLVASLRRGDGGMVAAPAQPWGSAQAARPRLVS</sequence>
<accession>A0A7Z0HW84</accession>
<reference evidence="3 4" key="1">
    <citation type="journal article" date="2000" name="Arch. Microbiol.">
        <title>Rhodobaca bogoriensis gen. nov. and sp. nov., an alkaliphilic purple nonsulfur bacterium from African Rift Valley soda lakes.</title>
        <authorList>
            <person name="Milford A.D."/>
            <person name="Achenbach L.A."/>
            <person name="Jung D.O."/>
            <person name="Madigan M.T."/>
        </authorList>
    </citation>
    <scope>NUCLEOTIDE SEQUENCE [LARGE SCALE GENOMIC DNA]</scope>
    <source>
        <strain evidence="3 4">2376</strain>
    </source>
</reference>
<dbReference type="InterPro" id="IPR028992">
    <property type="entry name" value="Hedgehog/Intein_dom"/>
</dbReference>
<evidence type="ECO:0000259" key="2">
    <source>
        <dbReference type="Pfam" id="PF13403"/>
    </source>
</evidence>
<dbReference type="AlphaFoldDB" id="A0A7Z0HW84"/>
<dbReference type="Proteomes" id="UP000529417">
    <property type="component" value="Unassembled WGS sequence"/>
</dbReference>
<evidence type="ECO:0000256" key="1">
    <source>
        <dbReference type="SAM" id="MobiDB-lite"/>
    </source>
</evidence>
<protein>
    <submittedName>
        <fullName evidence="3">Hint domain-containing protein</fullName>
    </submittedName>
</protein>
<dbReference type="SUPFAM" id="SSF51294">
    <property type="entry name" value="Hedgehog/intein (Hint) domain"/>
    <property type="match status" value="1"/>
</dbReference>
<feature type="region of interest" description="Disordered" evidence="1">
    <location>
        <begin position="216"/>
        <end position="235"/>
    </location>
</feature>
<comment type="caution">
    <text evidence="3">The sequence shown here is derived from an EMBL/GenBank/DDBJ whole genome shotgun (WGS) entry which is preliminary data.</text>
</comment>
<dbReference type="Pfam" id="PF13403">
    <property type="entry name" value="Hint_2"/>
    <property type="match status" value="1"/>
</dbReference>
<dbReference type="RefSeq" id="WP_179904193.1">
    <property type="nucleotide sequence ID" value="NZ_JACBXS010000001.1"/>
</dbReference>
<name>A0A7Z0HW84_9RHOB</name>
<evidence type="ECO:0000313" key="4">
    <source>
        <dbReference type="Proteomes" id="UP000529417"/>
    </source>
</evidence>
<feature type="domain" description="Hedgehog/Intein (Hint)" evidence="2">
    <location>
        <begin position="44"/>
        <end position="172"/>
    </location>
</feature>
<gene>
    <name evidence="3" type="ORF">HUK65_00690</name>
</gene>
<organism evidence="3 4">
    <name type="scientific">Rhabdonatronobacter sediminivivens</name>
    <dbReference type="NCBI Taxonomy" id="2743469"/>
    <lineage>
        <taxon>Bacteria</taxon>
        <taxon>Pseudomonadati</taxon>
        <taxon>Pseudomonadota</taxon>
        <taxon>Alphaproteobacteria</taxon>
        <taxon>Rhodobacterales</taxon>
        <taxon>Paracoccaceae</taxon>
        <taxon>Rhabdonatronobacter</taxon>
    </lineage>
</organism>
<proteinExistence type="predicted"/>